<dbReference type="Bgee" id="FBgn0026427">
    <property type="expression patterns" value="Expressed in spermatocyte in testis and 246 other cell types or tissues"/>
</dbReference>
<dbReference type="BioGRID-ORCS" id="36621">
    <property type="hits" value="1 hit in 1 CRISPR screen"/>
</dbReference>
<feature type="compositionally biased region" description="Basic and acidic residues" evidence="1">
    <location>
        <begin position="421"/>
        <end position="432"/>
    </location>
</feature>
<feature type="compositionally biased region" description="Low complexity" evidence="1">
    <location>
        <begin position="377"/>
        <end position="389"/>
    </location>
</feature>
<dbReference type="DisProt" id="DP02866"/>
<gene>
    <name evidence="2 3" type="primary">Su(var)2-HP2</name>
    <name evidence="2" type="synonym">Dmel\CG12864</name>
    <name evidence="2" type="synonym">HP2</name>
    <name evidence="2" type="synonym">Hp2</name>
    <name evidence="2" type="synonym">SU(VAR)2-HP2</name>
    <name evidence="2 3" type="ORF">CG12864</name>
    <name evidence="2" type="ORF">Dmel_CG12864</name>
</gene>
<dbReference type="CTD" id="36621"/>
<dbReference type="EMBL" id="AE013599">
    <property type="protein sequence ID" value="AAF58230.1"/>
    <property type="molecule type" value="Genomic_DNA"/>
</dbReference>
<evidence type="ECO:0007829" key="5">
    <source>
        <dbReference type="PeptideAtlas" id="A1Z9S6"/>
    </source>
</evidence>
<feature type="compositionally biased region" description="Polar residues" evidence="1">
    <location>
        <begin position="137"/>
        <end position="146"/>
    </location>
</feature>
<dbReference type="AGR" id="FB:FBgn0026427"/>
<organism evidence="2 4">
    <name type="scientific">Drosophila melanogaster</name>
    <name type="common">Fruit fly</name>
    <dbReference type="NCBI Taxonomy" id="7227"/>
    <lineage>
        <taxon>Eukaryota</taxon>
        <taxon>Metazoa</taxon>
        <taxon>Ecdysozoa</taxon>
        <taxon>Arthropoda</taxon>
        <taxon>Hexapoda</taxon>
        <taxon>Insecta</taxon>
        <taxon>Pterygota</taxon>
        <taxon>Neoptera</taxon>
        <taxon>Endopterygota</taxon>
        <taxon>Diptera</taxon>
        <taxon>Brachycera</taxon>
        <taxon>Muscomorpha</taxon>
        <taxon>Ephydroidea</taxon>
        <taxon>Drosophilidae</taxon>
        <taxon>Drosophila</taxon>
        <taxon>Sophophora</taxon>
    </lineage>
</organism>
<feature type="compositionally biased region" description="Basic and acidic residues" evidence="1">
    <location>
        <begin position="2116"/>
        <end position="2140"/>
    </location>
</feature>
<feature type="compositionally biased region" description="Acidic residues" evidence="1">
    <location>
        <begin position="234"/>
        <end position="261"/>
    </location>
</feature>
<feature type="compositionally biased region" description="Polar residues" evidence="1">
    <location>
        <begin position="1740"/>
        <end position="1761"/>
    </location>
</feature>
<dbReference type="HOGENOM" id="CLU_225343_0_0_1"/>
<dbReference type="GO" id="GO:0003677">
    <property type="term" value="F:DNA binding"/>
    <property type="evidence" value="ECO:0000304"/>
    <property type="project" value="FlyBase"/>
</dbReference>
<reference evidence="2 4" key="7">
    <citation type="journal article" date="2007" name="Science">
        <title>The Release 5.1 annotation of Drosophila melanogaster heterochromatin.</title>
        <authorList>
            <person name="Smith C.D."/>
            <person name="Shu S."/>
            <person name="Mungall C.J."/>
            <person name="Karpen G.H."/>
        </authorList>
    </citation>
    <scope>NUCLEOTIDE SEQUENCE [LARGE SCALE GENOMIC DNA]</scope>
    <source>
        <strain evidence="4">Berkeley</strain>
    </source>
</reference>
<feature type="compositionally biased region" description="Basic and acidic residues" evidence="1">
    <location>
        <begin position="2193"/>
        <end position="2204"/>
    </location>
</feature>
<feature type="compositionally biased region" description="Basic and acidic residues" evidence="1">
    <location>
        <begin position="1796"/>
        <end position="1811"/>
    </location>
</feature>
<feature type="compositionally biased region" description="Basic and acidic residues" evidence="1">
    <location>
        <begin position="1102"/>
        <end position="1124"/>
    </location>
</feature>
<feature type="compositionally biased region" description="Basic and acidic residues" evidence="1">
    <location>
        <begin position="1890"/>
        <end position="1947"/>
    </location>
</feature>
<evidence type="ECO:0000256" key="1">
    <source>
        <dbReference type="SAM" id="MobiDB-lite"/>
    </source>
</evidence>
<reference evidence="2 4" key="6">
    <citation type="journal article" date="2005" name="PLoS Comput. Biol.">
        <title>Combined evidence annotation of transposable elements in genome sequences.</title>
        <authorList>
            <person name="Quesneville H."/>
            <person name="Bergman C.M."/>
            <person name="Andrieu O."/>
            <person name="Autard D."/>
            <person name="Nouaud D."/>
            <person name="Ashburner M."/>
            <person name="Anxolabehere D."/>
        </authorList>
    </citation>
    <scope>NUCLEOTIDE SEQUENCE [LARGE SCALE GENOMIC DNA]</scope>
    <source>
        <strain evidence="4">Berkeley</strain>
    </source>
</reference>
<dbReference type="PaxDb" id="7227-FBpp0086630"/>
<feature type="region of interest" description="Disordered" evidence="1">
    <location>
        <begin position="3131"/>
        <end position="3172"/>
    </location>
</feature>
<feature type="region of interest" description="Disordered" evidence="1">
    <location>
        <begin position="763"/>
        <end position="948"/>
    </location>
</feature>
<dbReference type="GO" id="GO:0051276">
    <property type="term" value="P:chromosome organization"/>
    <property type="evidence" value="ECO:0000315"/>
    <property type="project" value="FlyBase"/>
</dbReference>
<feature type="compositionally biased region" description="Acidic residues" evidence="1">
    <location>
        <begin position="1848"/>
        <end position="1858"/>
    </location>
</feature>
<feature type="region of interest" description="Disordered" evidence="1">
    <location>
        <begin position="2100"/>
        <end position="2243"/>
    </location>
</feature>
<dbReference type="InParanoid" id="A1Z9S6"/>
<feature type="compositionally biased region" description="Polar residues" evidence="1">
    <location>
        <begin position="818"/>
        <end position="828"/>
    </location>
</feature>
<dbReference type="UCSC" id="CG12864-RA">
    <property type="organism name" value="d. melanogaster"/>
</dbReference>
<name>A1Z9S6_DROME</name>
<dbReference type="GO" id="GO:0000792">
    <property type="term" value="C:heterochromatin"/>
    <property type="evidence" value="ECO:0000314"/>
    <property type="project" value="FlyBase"/>
</dbReference>
<feature type="compositionally biased region" description="Polar residues" evidence="1">
    <location>
        <begin position="980"/>
        <end position="999"/>
    </location>
</feature>
<feature type="compositionally biased region" description="Low complexity" evidence="1">
    <location>
        <begin position="2854"/>
        <end position="2881"/>
    </location>
</feature>
<feature type="compositionally biased region" description="Acidic residues" evidence="1">
    <location>
        <begin position="1700"/>
        <end position="1715"/>
    </location>
</feature>
<reference evidence="2 4" key="4">
    <citation type="journal article" date="2002" name="Genome Biol.">
        <title>The transposable elements of the Drosophila melanogaster euchromatin: a genomics perspective.</title>
        <authorList>
            <person name="Kaminker J.S."/>
            <person name="Bergman C.M."/>
            <person name="Kronmiller B."/>
            <person name="Carlson J."/>
            <person name="Svirskas R."/>
            <person name="Patel S."/>
            <person name="Frise E."/>
            <person name="Wheeler D.A."/>
            <person name="Lewis S.E."/>
            <person name="Rubin G.M."/>
            <person name="Ashburner M."/>
            <person name="Celniker S.E."/>
        </authorList>
    </citation>
    <scope>NUCLEOTIDE SEQUENCE [LARGE SCALE GENOMIC DNA]</scope>
    <source>
        <strain evidence="4">Berkeley</strain>
    </source>
</reference>
<reference evidence="2 4" key="2">
    <citation type="journal article" date="2002" name="Genome Biol.">
        <title>Finishing a whole-genome shotgun: release 3 of the Drosophila melanogaster euchromatic genome sequence.</title>
        <authorList>
            <person name="Celniker S.E."/>
            <person name="Wheeler D.A."/>
            <person name="Kronmiller B."/>
            <person name="Carlson J.W."/>
            <person name="Halpern A."/>
            <person name="Patel S."/>
            <person name="Adams M."/>
            <person name="Champe M."/>
            <person name="Dugan S.P."/>
            <person name="Frise E."/>
            <person name="Hodgson A."/>
            <person name="George R.A."/>
            <person name="Hoskins R.A."/>
            <person name="Laverty T."/>
            <person name="Muzny D.M."/>
            <person name="Nelson C.R."/>
            <person name="Pacleb J.M."/>
            <person name="Park S."/>
            <person name="Pfeiffer B.D."/>
            <person name="Richards S."/>
            <person name="Sodergren E.J."/>
            <person name="Svirskas R."/>
            <person name="Tabor P.E."/>
            <person name="Wan K."/>
            <person name="Stapleton M."/>
            <person name="Sutton G.G."/>
            <person name="Venter C."/>
            <person name="Weinstock G."/>
            <person name="Scherer S.E."/>
            <person name="Myers E.W."/>
            <person name="Gibbs R.A."/>
            <person name="Rubin G.M."/>
        </authorList>
    </citation>
    <scope>NUCLEOTIDE SEQUENCE [LARGE SCALE GENOMIC DNA]</scope>
    <source>
        <strain evidence="4">Berkeley</strain>
    </source>
</reference>
<feature type="compositionally biased region" description="Polar residues" evidence="1">
    <location>
        <begin position="3162"/>
        <end position="3172"/>
    </location>
</feature>
<feature type="compositionally biased region" description="Basic residues" evidence="1">
    <location>
        <begin position="519"/>
        <end position="528"/>
    </location>
</feature>
<dbReference type="ExpressionAtlas" id="A1Z9S6">
    <property type="expression patterns" value="baseline and differential"/>
</dbReference>
<proteinExistence type="evidence at protein level"/>
<dbReference type="Proteomes" id="UP000000803">
    <property type="component" value="Chromosome 2R"/>
</dbReference>
<feature type="compositionally biased region" description="Polar residues" evidence="1">
    <location>
        <begin position="1374"/>
        <end position="1389"/>
    </location>
</feature>
<feature type="compositionally biased region" description="Polar residues" evidence="1">
    <location>
        <begin position="1626"/>
        <end position="1637"/>
    </location>
</feature>
<dbReference type="OMA" id="PIYKKQS"/>
<feature type="region of interest" description="Disordered" evidence="1">
    <location>
        <begin position="2847"/>
        <end position="2881"/>
    </location>
</feature>
<dbReference type="VEuPathDB" id="VectorBase:FBgn0026427"/>
<feature type="compositionally biased region" description="Basic and acidic residues" evidence="1">
    <location>
        <begin position="933"/>
        <end position="948"/>
    </location>
</feature>
<feature type="compositionally biased region" description="Low complexity" evidence="1">
    <location>
        <begin position="2803"/>
        <end position="2816"/>
    </location>
</feature>
<dbReference type="eggNOG" id="KOG1181">
    <property type="taxonomic scope" value="Eukaryota"/>
</dbReference>
<feature type="compositionally biased region" description="Basic residues" evidence="1">
    <location>
        <begin position="486"/>
        <end position="499"/>
    </location>
</feature>
<reference evidence="2 4" key="1">
    <citation type="journal article" date="2000" name="Science">
        <title>The genome sequence of Drosophila melanogaster.</title>
        <authorList>
            <person name="Adams M.D."/>
            <person name="Celniker S.E."/>
            <person name="Holt R.A."/>
            <person name="Evans C.A."/>
            <person name="Gocayne J.D."/>
            <person name="Amanatides P.G."/>
            <person name="Scherer S.E."/>
            <person name="Li P.W."/>
            <person name="Hoskins R.A."/>
            <person name="Galle R.F."/>
            <person name="George R.A."/>
            <person name="Lewis S.E."/>
            <person name="Richards S."/>
            <person name="Ashburner M."/>
            <person name="Henderson S.N."/>
            <person name="Sutton G.G."/>
            <person name="Wortman J.R."/>
            <person name="Yandell M.D."/>
            <person name="Zhang Q."/>
            <person name="Chen L.X."/>
            <person name="Brandon R.C."/>
            <person name="Rogers Y.H."/>
            <person name="Blazej R.G."/>
            <person name="Champe M."/>
            <person name="Pfeiffer B.D."/>
            <person name="Wan K.H."/>
            <person name="Doyle C."/>
            <person name="Baxter E.G."/>
            <person name="Helt G."/>
            <person name="Nelson C.R."/>
            <person name="Gabor G.L."/>
            <person name="Abril J.F."/>
            <person name="Agbayani A."/>
            <person name="An H.J."/>
            <person name="Andrews-Pfannkoch C."/>
            <person name="Baldwin D."/>
            <person name="Ballew R.M."/>
            <person name="Basu A."/>
            <person name="Baxendale J."/>
            <person name="Bayraktaroglu L."/>
            <person name="Beasley E.M."/>
            <person name="Beeson K.Y."/>
            <person name="Benos P.V."/>
            <person name="Berman B.P."/>
            <person name="Bhandari D."/>
            <person name="Bolshakov S."/>
            <person name="Borkova D."/>
            <person name="Botchan M.R."/>
            <person name="Bouck J."/>
            <person name="Brokstein P."/>
            <person name="Brottier P."/>
            <person name="Burtis K.C."/>
            <person name="Busam D.A."/>
            <person name="Butler H."/>
            <person name="Cadieu E."/>
            <person name="Center A."/>
            <person name="Chandra I."/>
            <person name="Cherry J.M."/>
            <person name="Cawley S."/>
            <person name="Dahlke C."/>
            <person name="Davenport L.B."/>
            <person name="Davies P."/>
            <person name="de Pablos B."/>
            <person name="Delcher A."/>
            <person name="Deng Z."/>
            <person name="Mays A.D."/>
            <person name="Dew I."/>
            <person name="Dietz S.M."/>
            <person name="Dodson K."/>
            <person name="Doup L.E."/>
            <person name="Downes M."/>
            <person name="Dugan-Rocha S."/>
            <person name="Dunkov B.C."/>
            <person name="Dunn P."/>
            <person name="Durbin K.J."/>
            <person name="Evangelista C.C."/>
            <person name="Ferraz C."/>
            <person name="Ferriera S."/>
            <person name="Fleischmann W."/>
            <person name="Fosler C."/>
            <person name="Gabrielian A.E."/>
            <person name="Garg N.S."/>
            <person name="Gelbart W.M."/>
            <person name="Glasser K."/>
            <person name="Glodek A."/>
            <person name="Gong F."/>
            <person name="Gorrell J.H."/>
            <person name="Gu Z."/>
            <person name="Guan P."/>
            <person name="Harris M."/>
            <person name="Harris N.L."/>
            <person name="Harvey D."/>
            <person name="Heiman T.J."/>
            <person name="Hernandez J.R."/>
            <person name="Houck J."/>
            <person name="Hostin D."/>
            <person name="Houston K.A."/>
            <person name="Howland T.J."/>
            <person name="Wei M.H."/>
            <person name="Ibegwam C."/>
            <person name="Jalali M."/>
            <person name="Kalush F."/>
            <person name="Karpen G.H."/>
            <person name="Ke Z."/>
            <person name="Kennison J.A."/>
            <person name="Ketchum K.A."/>
            <person name="Kimmel B.E."/>
            <person name="Kodira C.D."/>
            <person name="Kraft C."/>
            <person name="Kravitz S."/>
            <person name="Kulp D."/>
            <person name="Lai Z."/>
            <person name="Lasko P."/>
            <person name="Lei Y."/>
            <person name="Levitsky A.A."/>
            <person name="Li J."/>
            <person name="Li Z."/>
            <person name="Liang Y."/>
            <person name="Lin X."/>
            <person name="Liu X."/>
            <person name="Mattei B."/>
            <person name="McIntosh T.C."/>
            <person name="McLeod M.P."/>
            <person name="McPherson D."/>
            <person name="Merkulov G."/>
            <person name="Milshina N.V."/>
            <person name="Mobarry C."/>
            <person name="Morris J."/>
            <person name="Moshrefi A."/>
            <person name="Mount S.M."/>
            <person name="Moy M."/>
            <person name="Murphy B."/>
            <person name="Murphy L."/>
            <person name="Muzny D.M."/>
            <person name="Nelson D.L."/>
            <person name="Nelson D.R."/>
            <person name="Nelson K.A."/>
            <person name="Nixon K."/>
            <person name="Nusskern D.R."/>
            <person name="Pacleb J.M."/>
            <person name="Palazzolo M."/>
            <person name="Pittman G.S."/>
            <person name="Pan S."/>
            <person name="Pollard J."/>
            <person name="Puri V."/>
            <person name="Reese M.G."/>
            <person name="Reinert K."/>
            <person name="Remington K."/>
            <person name="Saunders R.D."/>
            <person name="Scheeler F."/>
            <person name="Shen H."/>
            <person name="Shue B.C."/>
            <person name="Siden-Kiamos I."/>
            <person name="Simpson M."/>
            <person name="Skupski M.P."/>
            <person name="Smith T."/>
            <person name="Spier E."/>
            <person name="Spradling A.C."/>
            <person name="Stapleton M."/>
            <person name="Strong R."/>
            <person name="Sun E."/>
            <person name="Svirskas R."/>
            <person name="Tector C."/>
            <person name="Turner R."/>
            <person name="Venter E."/>
            <person name="Wang A.H."/>
            <person name="Wang X."/>
            <person name="Wang Z.Y."/>
            <person name="Wassarman D.A."/>
            <person name="Weinstock G.M."/>
            <person name="Weissenbach J."/>
            <person name="Williams S.M."/>
            <person name="WoodageT"/>
            <person name="Worley K.C."/>
            <person name="Wu D."/>
            <person name="Yang S."/>
            <person name="Yao Q.A."/>
            <person name="Ye J."/>
            <person name="Yeh R.F."/>
            <person name="Zaveri J.S."/>
            <person name="Zhan M."/>
            <person name="Zhang G."/>
            <person name="Zhao Q."/>
            <person name="Zheng L."/>
            <person name="Zheng X.H."/>
            <person name="Zhong F.N."/>
            <person name="Zhong W."/>
            <person name="Zhou X."/>
            <person name="Zhu S."/>
            <person name="Zhu X."/>
            <person name="Smith H.O."/>
            <person name="Gibbs R.A."/>
            <person name="Myers E.W."/>
            <person name="Rubin G.M."/>
            <person name="Venter J.C."/>
        </authorList>
    </citation>
    <scope>NUCLEOTIDE SEQUENCE [LARGE SCALE GENOMIC DNA]</scope>
    <source>
        <strain evidence="4">Berkeley</strain>
    </source>
</reference>
<feature type="compositionally biased region" description="Basic and acidic residues" evidence="1">
    <location>
        <begin position="2789"/>
        <end position="2800"/>
    </location>
</feature>
<dbReference type="IntAct" id="A1Z9S6">
    <property type="interactions" value="10"/>
</dbReference>
<feature type="region of interest" description="Disordered" evidence="1">
    <location>
        <begin position="2480"/>
        <end position="2539"/>
    </location>
</feature>
<feature type="compositionally biased region" description="Basic residues" evidence="1">
    <location>
        <begin position="1343"/>
        <end position="1357"/>
    </location>
</feature>
<dbReference type="GO" id="GO:0000793">
    <property type="term" value="C:condensed chromosome"/>
    <property type="evidence" value="ECO:0000314"/>
    <property type="project" value="FlyBase"/>
</dbReference>
<feature type="compositionally biased region" description="Basic and acidic residues" evidence="1">
    <location>
        <begin position="1047"/>
        <end position="1063"/>
    </location>
</feature>
<feature type="region of interest" description="Disordered" evidence="1">
    <location>
        <begin position="730"/>
        <end position="751"/>
    </location>
</feature>
<feature type="compositionally biased region" description="Basic and acidic residues" evidence="1">
    <location>
        <begin position="961"/>
        <end position="979"/>
    </location>
</feature>
<dbReference type="GeneID" id="36621"/>
<reference evidence="2 4" key="10">
    <citation type="journal article" date="2015" name="G3 (Bethesda)">
        <title>Gene Model Annotations for Drosophila melanogaster: The Rule-Benders.</title>
        <authorList>
            <consortium name="FlyBase Consortium"/>
            <person name="Crosby M.A."/>
            <person name="Gramates L.S."/>
            <person name="Dos Santos G."/>
            <person name="Matthews B.B."/>
            <person name="St Pierre S.E."/>
            <person name="Zhou P."/>
            <person name="Schroeder A.J."/>
            <person name="Falls K."/>
            <person name="Emmert D.B."/>
            <person name="Russo S.M."/>
            <person name="Gelbart W.M."/>
            <person name="null"/>
        </authorList>
    </citation>
    <scope>NUCLEOTIDE SEQUENCE [LARGE SCALE GENOMIC DNA]</scope>
    <source>
        <strain evidence="4">Berkeley</strain>
    </source>
</reference>
<feature type="compositionally biased region" description="Polar residues" evidence="1">
    <location>
        <begin position="2507"/>
        <end position="2527"/>
    </location>
</feature>
<feature type="region of interest" description="Disordered" evidence="1">
    <location>
        <begin position="1482"/>
        <end position="1824"/>
    </location>
</feature>
<feature type="compositionally biased region" description="Basic and acidic residues" evidence="1">
    <location>
        <begin position="1716"/>
        <end position="1730"/>
    </location>
</feature>
<reference evidence="2 4" key="5">
    <citation type="journal article" date="2002" name="Genome Biol.">
        <title>Heterochromatic sequences in a Drosophila whole-genome shotgun assembly.</title>
        <authorList>
            <person name="Hoskins R.A."/>
            <person name="Smith C.D."/>
            <person name="Carlson J.W."/>
            <person name="Carvalho A.B."/>
            <person name="Halpern A."/>
            <person name="Kaminker J.S."/>
            <person name="Kennedy C."/>
            <person name="Mungall C.J."/>
            <person name="Sullivan B.A."/>
            <person name="Sutton G.G."/>
            <person name="Yasuhara J.C."/>
            <person name="Wakimoto B.T."/>
            <person name="Myers E.W."/>
            <person name="Celniker S.E."/>
            <person name="Rubin G.M."/>
            <person name="Karpen G.H."/>
        </authorList>
    </citation>
    <scope>NUCLEOTIDE SEQUENCE [LARGE SCALE GENOMIC DNA]</scope>
    <source>
        <strain evidence="4">Berkeley</strain>
    </source>
</reference>
<dbReference type="PhylomeDB" id="A1Z9S6"/>
<feature type="compositionally biased region" description="Low complexity" evidence="1">
    <location>
        <begin position="156"/>
        <end position="169"/>
    </location>
</feature>
<feature type="region of interest" description="Disordered" evidence="1">
    <location>
        <begin position="1047"/>
        <end position="1419"/>
    </location>
</feature>
<feature type="compositionally biased region" description="Basic and acidic residues" evidence="1">
    <location>
        <begin position="502"/>
        <end position="518"/>
    </location>
</feature>
<dbReference type="FlyBase" id="FBgn0026427">
    <property type="gene designation" value="Su(var)2-HP2"/>
</dbReference>
<feature type="compositionally biased region" description="Low complexity" evidence="1">
    <location>
        <begin position="262"/>
        <end position="273"/>
    </location>
</feature>
<feature type="region of interest" description="Disordered" evidence="1">
    <location>
        <begin position="62"/>
        <end position="394"/>
    </location>
</feature>
<feature type="compositionally biased region" description="Polar residues" evidence="1">
    <location>
        <begin position="1769"/>
        <end position="1779"/>
    </location>
</feature>
<feature type="compositionally biased region" description="Basic and acidic residues" evidence="1">
    <location>
        <begin position="605"/>
        <end position="633"/>
    </location>
</feature>
<dbReference type="OrthoDB" id="8070501at2759"/>
<feature type="compositionally biased region" description="Polar residues" evidence="1">
    <location>
        <begin position="1233"/>
        <end position="1259"/>
    </location>
</feature>
<feature type="compositionally biased region" description="Basic and acidic residues" evidence="1">
    <location>
        <begin position="2279"/>
        <end position="2292"/>
    </location>
</feature>
<feature type="compositionally biased region" description="Polar residues" evidence="1">
    <location>
        <begin position="542"/>
        <end position="555"/>
    </location>
</feature>
<feature type="region of interest" description="Disordered" evidence="1">
    <location>
        <begin position="961"/>
        <end position="1028"/>
    </location>
</feature>
<feature type="compositionally biased region" description="Polar residues" evidence="1">
    <location>
        <begin position="1530"/>
        <end position="1572"/>
    </location>
</feature>
<dbReference type="IDEAL" id="IID50057"/>
<feature type="compositionally biased region" description="Basic and acidic residues" evidence="1">
    <location>
        <begin position="1158"/>
        <end position="1175"/>
    </location>
</feature>
<feature type="compositionally biased region" description="Polar residues" evidence="1">
    <location>
        <begin position="181"/>
        <end position="191"/>
    </location>
</feature>
<feature type="region of interest" description="Disordered" evidence="1">
    <location>
        <begin position="1836"/>
        <end position="1954"/>
    </location>
</feature>
<feature type="region of interest" description="Disordered" evidence="1">
    <location>
        <begin position="421"/>
        <end position="568"/>
    </location>
</feature>
<feature type="compositionally biased region" description="Low complexity" evidence="1">
    <location>
        <begin position="2304"/>
        <end position="2313"/>
    </location>
</feature>
<feature type="region of interest" description="Disordered" evidence="1">
    <location>
        <begin position="18"/>
        <end position="44"/>
    </location>
</feature>
<feature type="compositionally biased region" description="Low complexity" evidence="1">
    <location>
        <begin position="1591"/>
        <end position="1603"/>
    </location>
</feature>
<feature type="compositionally biased region" description="Basic and acidic residues" evidence="1">
    <location>
        <begin position="211"/>
        <end position="224"/>
    </location>
</feature>
<dbReference type="GO" id="GO:0007076">
    <property type="term" value="P:mitotic chromosome condensation"/>
    <property type="evidence" value="ECO:0000315"/>
    <property type="project" value="FlyBase"/>
</dbReference>
<dbReference type="SMR" id="A1Z9S6"/>
<feature type="compositionally biased region" description="Low complexity" evidence="1">
    <location>
        <begin position="843"/>
        <end position="856"/>
    </location>
</feature>
<feature type="compositionally biased region" description="Basic and acidic residues" evidence="1">
    <location>
        <begin position="1263"/>
        <end position="1273"/>
    </location>
</feature>
<evidence type="ECO:0000313" key="2">
    <source>
        <dbReference type="EMBL" id="AAF58230.1"/>
    </source>
</evidence>
<dbReference type="GO" id="GO:0005700">
    <property type="term" value="C:polytene chromosome"/>
    <property type="evidence" value="ECO:0000304"/>
    <property type="project" value="FlyBase"/>
</dbReference>
<feature type="compositionally biased region" description="Polar residues" evidence="1">
    <location>
        <begin position="1511"/>
        <end position="1521"/>
    </location>
</feature>
<feature type="compositionally biased region" description="Basic and acidic residues" evidence="1">
    <location>
        <begin position="361"/>
        <end position="373"/>
    </location>
</feature>
<reference evidence="2 4" key="3">
    <citation type="journal article" date="2002" name="Genome Biol.">
        <title>Annotation of the Drosophila melanogaster euchromatic genome: a systematic review.</title>
        <authorList>
            <person name="Misra S."/>
            <person name="Crosby M.A."/>
            <person name="Mungall C.J."/>
            <person name="Matthews B.B."/>
            <person name="Campbell K.S."/>
            <person name="Hradecky P."/>
            <person name="Huang Y."/>
            <person name="Kaminker J.S."/>
            <person name="Millburn G.H."/>
            <person name="Prochnik S.E."/>
            <person name="Smith C.D."/>
            <person name="Tupy J.L."/>
            <person name="Whitfied E.J."/>
            <person name="Bayraktaroglu L."/>
            <person name="Berman B.P."/>
            <person name="Bettencourt B.R."/>
            <person name="Celniker S.E."/>
            <person name="de Grey A.D."/>
            <person name="Drysdale R.A."/>
            <person name="Harris N.L."/>
            <person name="Richter J."/>
            <person name="Russo S."/>
            <person name="Schroeder A.J."/>
            <person name="Shu S.Q."/>
            <person name="Stapleton M."/>
            <person name="Yamada C."/>
            <person name="Ashburner M."/>
            <person name="Gelbart W.M."/>
            <person name="Rubin G.M."/>
            <person name="Lewis S.E."/>
        </authorList>
    </citation>
    <scope>GENOME REANNOTATION</scope>
    <source>
        <strain evidence="4">Berkeley</strain>
    </source>
</reference>
<dbReference type="RefSeq" id="NP_610972.2">
    <property type="nucleotide sequence ID" value="NM_137128.4"/>
</dbReference>
<feature type="compositionally biased region" description="Polar residues" evidence="1">
    <location>
        <begin position="346"/>
        <end position="360"/>
    </location>
</feature>
<feature type="region of interest" description="Disordered" evidence="1">
    <location>
        <begin position="2265"/>
        <end position="2425"/>
    </location>
</feature>
<dbReference type="FunCoup" id="A1Z9S6">
    <property type="interactions" value="145"/>
</dbReference>
<dbReference type="KEGG" id="dme:Dmel_CG12864"/>
<keyword evidence="5" id="KW-1267">Proteomics identification</keyword>
<feature type="compositionally biased region" description="Basic residues" evidence="1">
    <location>
        <begin position="1006"/>
        <end position="1017"/>
    </location>
</feature>
<dbReference type="GO" id="GO:0031507">
    <property type="term" value="P:heterochromatin formation"/>
    <property type="evidence" value="ECO:0000315"/>
    <property type="project" value="FlyBase"/>
</dbReference>
<feature type="region of interest" description="Disordered" evidence="1">
    <location>
        <begin position="584"/>
        <end position="687"/>
    </location>
</feature>
<protein>
    <submittedName>
        <fullName evidence="2">Su(Var)2-HP2, isoform A</fullName>
    </submittedName>
</protein>
<feature type="region of interest" description="Disordered" evidence="1">
    <location>
        <begin position="1966"/>
        <end position="2000"/>
    </location>
</feature>
<feature type="compositionally biased region" description="Basic and acidic residues" evidence="1">
    <location>
        <begin position="1018"/>
        <end position="1028"/>
    </location>
</feature>
<feature type="compositionally biased region" description="Basic and acidic residues" evidence="1">
    <location>
        <begin position="644"/>
        <end position="670"/>
    </location>
</feature>
<dbReference type="STRING" id="7227.FBpp0086630"/>
<accession>A1Z9S6</accession>
<feature type="compositionally biased region" description="Basic and acidic residues" evidence="1">
    <location>
        <begin position="2482"/>
        <end position="2491"/>
    </location>
</feature>
<feature type="compositionally biased region" description="Basic and acidic residues" evidence="1">
    <location>
        <begin position="1579"/>
        <end position="1588"/>
    </location>
</feature>
<feature type="compositionally biased region" description="Polar residues" evidence="1">
    <location>
        <begin position="2100"/>
        <end position="2113"/>
    </location>
</feature>
<evidence type="ECO:0000313" key="4">
    <source>
        <dbReference type="Proteomes" id="UP000000803"/>
    </source>
</evidence>
<feature type="compositionally biased region" description="Polar residues" evidence="1">
    <location>
        <begin position="1070"/>
        <end position="1083"/>
    </location>
</feature>
<feature type="compositionally biased region" description="Basic and acidic residues" evidence="1">
    <location>
        <begin position="1390"/>
        <end position="1400"/>
    </location>
</feature>
<feature type="region of interest" description="Disordered" evidence="1">
    <location>
        <begin position="2789"/>
        <end position="2828"/>
    </location>
</feature>
<evidence type="ECO:0000313" key="3">
    <source>
        <dbReference type="FlyBase" id="FBgn0026427"/>
    </source>
</evidence>
<reference evidence="2 4" key="9">
    <citation type="journal article" date="2015" name="G3 (Bethesda)">
        <title>Gene Model Annotations for Drosophila melanogaster: Impact of High-Throughput Data.</title>
        <authorList>
            <consortium name="FlyBase Consortium"/>
            <person name="Matthews B.B."/>
            <person name="Dos Santos G."/>
            <person name="Crosby M.A."/>
            <person name="Emmert D.B."/>
            <person name="St Pierre S.E."/>
            <person name="Gramates L.S."/>
            <person name="Zhou P."/>
            <person name="Schroeder A.J."/>
            <person name="Falls K."/>
            <person name="Strelets V."/>
            <person name="Russo S.M."/>
            <person name="Gelbart W.M."/>
            <person name="null"/>
        </authorList>
    </citation>
    <scope>NUCLEOTIDE SEQUENCE [LARGE SCALE GENOMIC DNA]</scope>
    <source>
        <strain evidence="4">Berkeley</strain>
    </source>
</reference>
<reference evidence="2 4" key="8">
    <citation type="journal article" date="2007" name="Science">
        <title>Sequence finishing and mapping of Drosophila melanogaster heterochromatin.</title>
        <authorList>
            <person name="Hoskins R.A."/>
            <person name="Carlson J.W."/>
            <person name="Kennedy C."/>
            <person name="Acevedo D."/>
            <person name="Evans-Holm M."/>
            <person name="Frise E."/>
            <person name="Wan K.H."/>
            <person name="Park S."/>
            <person name="Mendez-Lago M."/>
            <person name="Rossi F."/>
            <person name="Villasante A."/>
            <person name="Dimitri P."/>
            <person name="Karpen G.H."/>
            <person name="Celniker S.E."/>
        </authorList>
    </citation>
    <scope>NUCLEOTIDE SEQUENCE [LARGE SCALE GENOMIC DNA]</scope>
    <source>
        <strain evidence="4">Berkeley</strain>
    </source>
</reference>
<feature type="compositionally biased region" description="Basic and acidic residues" evidence="1">
    <location>
        <begin position="829"/>
        <end position="840"/>
    </location>
</feature>
<feature type="compositionally biased region" description="Low complexity" evidence="1">
    <location>
        <begin position="789"/>
        <end position="799"/>
    </location>
</feature>
<feature type="compositionally biased region" description="Basic residues" evidence="1">
    <location>
        <begin position="1638"/>
        <end position="1651"/>
    </location>
</feature>
<reference evidence="2 4" key="11">
    <citation type="journal article" date="2015" name="Genome Res.">
        <title>The Release 6 reference sequence of the Drosophila melanogaster genome.</title>
        <authorList>
            <person name="Hoskins R.A."/>
            <person name="Carlson J.W."/>
            <person name="Wan K.H."/>
            <person name="Park S."/>
            <person name="Mendez I."/>
            <person name="Galle S.E."/>
            <person name="Booth B.W."/>
            <person name="Pfeiffer B.D."/>
            <person name="George R.A."/>
            <person name="Svirskas R."/>
            <person name="Krzywinski M."/>
            <person name="Schein J."/>
            <person name="Accardo M.C."/>
            <person name="Damia E."/>
            <person name="Messina G."/>
            <person name="Mendez-Lago M."/>
            <person name="de Pablos B."/>
            <person name="Demakova O.V."/>
            <person name="Andreyeva E.N."/>
            <person name="Boldyreva L.V."/>
            <person name="Marra M."/>
            <person name="Carvalho A.B."/>
            <person name="Dimitri P."/>
            <person name="Villasante A."/>
            <person name="Zhimulev I.F."/>
            <person name="Rubin G.M."/>
            <person name="Karpen G.H."/>
            <person name="Celniker S.E."/>
        </authorList>
    </citation>
    <scope>NUCLEOTIDE SEQUENCE [LARGE SCALE GENOMIC DNA]</scope>
    <source>
        <strain evidence="4">Berkeley</strain>
    </source>
</reference>
<feature type="compositionally biased region" description="Polar residues" evidence="1">
    <location>
        <begin position="1862"/>
        <end position="1884"/>
    </location>
</feature>
<feature type="compositionally biased region" description="Basic and acidic residues" evidence="1">
    <location>
        <begin position="2357"/>
        <end position="2373"/>
    </location>
</feature>
<sequence length="3257" mass="355974">MEDIEYLDEYKDLVLPGIKSSAPTASSAGVPRQRRISSDSSNSSSIDADIFQKLFHGKYLDDELLKEGSGSKSQDRRRRPPSPSSSDESNDALEALFCGKSSQSKLSKRRERYESFDSVDDLGEALMRPSHRLTVPKPSTSQAGSKKSQDAAPHRSISNSSSSNIAMSSGQTYACPKNKKTNSVANKTAVSANGDKWASGKNKTVTIVKPQKTDLRPSRLEPKTDPLNLGDLYGDSDSDSSYEYESDFYGDQDSDEEDEPVIDISTDTSRTTSVADTVTPVVSDDEGQEPQSELNQRHANDQESFLSSTYERLQSYLSNLSSAEPPPIYKKQNSARKSRSNEKKPSSSQQVKHANEQSAASDKEANKKERDLEPPEASSSAKSSASKASGSRKLYDVANNATLEAVERMSLDLAEQIMEIDVERSYEFEKRSASKSRSLSRSKIPADSSTSQLGHVRKLTYSSERLDQPEPLGTQLRRSKSESLPKRGRPRGQKQRKNRGATMEEKSANCRDGEGEPVKRKRGRPRKIIPKEEAKTAETENTIESLNTNVPLSIDTSKENPETETVNLEVPIKQDELVSDLDNAKELTGSTNLPQDDIEMASNHQETDLKCAPDRVALDKSESTPKVEEEQLCKVDTPSDTALDESKVSESAKNHIELEDKDKDKEETQKESPNGNSKETNENSVIVTNEVELPAKKAEAKAEAGNIVEESDSQLAEDFKLAEEILAAEVGKGVEANEVSVTSVQGEQNPVIEIVKELEQETISEVVPAQNDQSSVEDQTLADKENPVEKPSPVKAPSSSKDEPPAEENLPAPDQDPIEQQKTPVAKNQQHDKEHNEAPKAESLSVSDIPSSSVTPSKKRNHSSPANTPKKSKEIEALQSSVPRRALRSDKATPQNLRESRSKRTLKTELTLLMDDTMRRSSPRLGRSPAESHSSHERSPMEKKVTVSKLAKDLITIDKEKEIELKSLPDASETKDVKITKTTTASDTSILTDENPSSSKTEMKKLKGKPLKAKKMSRTSETEVKKAIADSNEDIPSIFSIKCVEEHLTSSESEQKDEKEELLCPKPQIDCTNTDLEQSTAIETDTEQVEEKRSNRRKSRRIRNEKFKTETDTLSDHLDAKKAENASLEISMRPKCTLETQQSDPVTAKNKRNSGRLSRKEKSVINAAKSEKDKSPSAISQSTERKQLLNENPSKKDKKTEQSGNKKEAVVGPLDKTETSSSTNIIDKKSNESFDSAMQPSDRLNQKESAFTKLSSISSPKKIMKDQDKDLDALSKGGDSNPTIRDTGEDSRQTDKKHQENDTKHEEEDSSKLKANIDETKSSSEKDAEPISKDSSQDSAKPRLSKPKSRNKRKKNEKKPNDSIAESDIEGGFQVNTETVQATCSTPSESNKKDMVKSDETNEEPNLSETEIGRIRKRGQAFHIENPKDDLHITPQNENQSIAGVNFEKQVPLPESVESDTPIMKIPTKTYLMCTKNKTSLLSASEDPDIVLEPQKLITTSKGDSNPDLDNANNLETSSTQDPKEHEFSDQTFTDNSDIIPSCTKKSQIVFPTTPTKSSDQTKNSFITPNRSPKSKRNVSKEAKRLDNSFEESQNAASESSASKVQKELRTPTASCRKLRVLIKRTPTSSLPTNSRKSIFKKTPAKSKRLTKILESMEKTPSREPSVSLGEVNPDSDPVAAESVAVLHESDRDLESNEIPNEEVFEDTEEASAEDTDNKLKKKEDDHELEVNDICAASKNPITDDSTKDASSNKSTDSDVLQETKDELSNSLINATQGEDTPIKELTEEEVPNNKTVEDESKKQEILKDLEPDNAALEEDTASTAKAAEEMDLYIKEKSNVKSVLAEPETDVTDDEELAQSPIPNSSETTSVTDDPEPSTSSVVKRSLRKREADSSQPDEAAKRKQRQDVEKSLTGKKEQVKPARRRQLAEVEERPSLKRSKTESEAKSTVQGKYISIIGNETIMSSTTAPIRETNREAASTSPSARKSAVQEAKHVETTKHIILGPPGKKLLHSDSPAAEVKKPMVQTLLSSTLSLQKPSTLDDGSPLKIRKSLKKSIADENIDGDQSIFSSSSVLNKNTSVVAPRKVNISVSLLQSKDTQVETAASSSETPILTKKEKLKTQKSTKKPEGNKKTESKKKSLVQGPQMKTQKSEEAVSGPKILNKYLKSETESSRKTVSTVTGRKQIGQLEVLKKPESRKSEESLVEAISRKKQSQVQRLSKIDGRKSEGTSLPQPDVSKSETALKAALPKETEFPVQDAEIEKMSKGRGHQNAVKNTKTEQPKSKPKTEVRSLQAEAATELMDSMDSQSDVSDIRATFPESQGIFNVPGHMTRAISSNRSLAPTPTPMSDSQRNASKERFTPVSDQKKPIRESQTLSKRRARGGRNQPLVSKRKAGEAEDGTAVINPKRPREMDEEDHPQQNDHVQESAFAAFPVKITAASSVIPQVVRSTGNTVPQNISPRKLCVKINRRPYNKWLRSTQERNEEQEGSRNVTSLPLLGETSETDSAAESMSESILQSQVQSEPAIQPLPASQPDSCTLQASDLRIRESSAQLAPIAAYDSPAANDSSTSPALDIAPESAQTAKATLNTALCPSTEKHLPDEPTLLESSKKVAEPQKLQTFQAKCLPVPIPEVKSEPEDIMDEHSPNEPMPMVAAAPATPQPHAITEDAGPDTIQVNTLGVSTSSRPLELHSIPSASDPDGNPNAIGQTKMYSFLYPKRYKQSYDDVGLDFCCPNLDGPMRAIDFTRLHSKAEVPVLEIPQFLVITTKFISKADKNMPSKVRAKLELLDKSKERDSSKLTPTATTPTADPTGPSSFSPAPASVGPATQPFPSIIQNLLSAPLPDPGLFNHPTTVDPSTSTPVVSGSSSSTTISADLDSLSKQLPRGTKLIKKSVQQVATNPSLAGTSMVINASPSFIQLPPICPNDKQRVELQARVQMFDLVLQTLSRRAANLSVAERQRTIEEIVRTSSLMAIDVDVGTKLLENYVHYLNKATSTMTPLTPAQINSSLGASTSSTLSKSIATSDIPQQGKKISADHAQQRSSLPATIPLYDGGRNTLGFPYSCSKSTAGRKSSYVATSTPVKASTSQAAAAAALGNAQPRSTLGIPKSVREDASQFVNLNTTVCMPAPRTNAKKKPGTSGPLKSMNSSPAVQKPALCKQQTAPARTLSKSTVSSVARAKSTGSLSAVLGETPADEFVSPAGMSLSTTGNPNVFIINHAVQSEESILPDSNSSVGHMETTVIKGELDDSAEIII</sequence>
<feature type="compositionally biased region" description="Basic and acidic residues" evidence="1">
    <location>
        <begin position="1286"/>
        <end position="1336"/>
    </location>
</feature>
<keyword evidence="4" id="KW-1185">Reference proteome</keyword>
<feature type="compositionally biased region" description="Basic and acidic residues" evidence="1">
    <location>
        <begin position="1183"/>
        <end position="1209"/>
    </location>
</feature>
<feature type="compositionally biased region" description="Polar residues" evidence="1">
    <location>
        <begin position="2336"/>
        <end position="2356"/>
    </location>
</feature>
<feature type="compositionally biased region" description="Basic and acidic residues" evidence="1">
    <location>
        <begin position="529"/>
        <end position="538"/>
    </location>
</feature>
<feature type="compositionally biased region" description="Polar residues" evidence="1">
    <location>
        <begin position="302"/>
        <end position="322"/>
    </location>
</feature>
<feature type="compositionally biased region" description="Polar residues" evidence="1">
    <location>
        <begin position="671"/>
        <end position="687"/>
    </location>
</feature>
<dbReference type="GlyGen" id="A1Z9S6">
    <property type="glycosylation" value="3 sites"/>
</dbReference>
<feature type="compositionally biased region" description="Polar residues" evidence="1">
    <location>
        <begin position="739"/>
        <end position="748"/>
    </location>
</feature>